<evidence type="ECO:0000259" key="9">
    <source>
        <dbReference type="Pfam" id="PF13231"/>
    </source>
</evidence>
<evidence type="ECO:0000256" key="2">
    <source>
        <dbReference type="ARBA" id="ARBA00022475"/>
    </source>
</evidence>
<name>A0A7Y0ZWW4_PSEVE</name>
<dbReference type="GO" id="GO:0010041">
    <property type="term" value="P:response to iron(III) ion"/>
    <property type="evidence" value="ECO:0007669"/>
    <property type="project" value="TreeGrafter"/>
</dbReference>
<feature type="transmembrane region" description="Helical" evidence="8">
    <location>
        <begin position="213"/>
        <end position="233"/>
    </location>
</feature>
<feature type="domain" description="Glycosyltransferase RgtA/B/C/D-like" evidence="9">
    <location>
        <begin position="66"/>
        <end position="229"/>
    </location>
</feature>
<feature type="transmembrane region" description="Helical" evidence="8">
    <location>
        <begin position="326"/>
        <end position="343"/>
    </location>
</feature>
<keyword evidence="4" id="KW-0808">Transferase</keyword>
<evidence type="ECO:0000256" key="1">
    <source>
        <dbReference type="ARBA" id="ARBA00004651"/>
    </source>
</evidence>
<feature type="transmembrane region" description="Helical" evidence="8">
    <location>
        <begin position="16"/>
        <end position="32"/>
    </location>
</feature>
<comment type="subcellular location">
    <subcellularLocation>
        <location evidence="1">Cell membrane</location>
        <topology evidence="1">Multi-pass membrane protein</topology>
    </subcellularLocation>
</comment>
<keyword evidence="5 8" id="KW-0812">Transmembrane</keyword>
<dbReference type="OrthoDB" id="139918at2"/>
<dbReference type="GO" id="GO:0009103">
    <property type="term" value="P:lipopolysaccharide biosynthetic process"/>
    <property type="evidence" value="ECO:0007669"/>
    <property type="project" value="TreeGrafter"/>
</dbReference>
<keyword evidence="3" id="KW-0328">Glycosyltransferase</keyword>
<organism evidence="10 11">
    <name type="scientific">Pseudomonas veronii</name>
    <dbReference type="NCBI Taxonomy" id="76761"/>
    <lineage>
        <taxon>Bacteria</taxon>
        <taxon>Pseudomonadati</taxon>
        <taxon>Pseudomonadota</taxon>
        <taxon>Gammaproteobacteria</taxon>
        <taxon>Pseudomonadales</taxon>
        <taxon>Pseudomonadaceae</taxon>
        <taxon>Pseudomonas</taxon>
    </lineage>
</organism>
<accession>A0A7Y0ZWW4</accession>
<evidence type="ECO:0000256" key="3">
    <source>
        <dbReference type="ARBA" id="ARBA00022676"/>
    </source>
</evidence>
<keyword evidence="6 8" id="KW-1133">Transmembrane helix</keyword>
<feature type="transmembrane region" description="Helical" evidence="8">
    <location>
        <begin position="273"/>
        <end position="291"/>
    </location>
</feature>
<dbReference type="GO" id="GO:0016763">
    <property type="term" value="F:pentosyltransferase activity"/>
    <property type="evidence" value="ECO:0007669"/>
    <property type="project" value="TreeGrafter"/>
</dbReference>
<reference evidence="10 11" key="1">
    <citation type="journal article" date="2020" name="Front. Microbiol.">
        <title>Genetic Organization of the aprX-lipA2 Operon Affects the Proteolytic Potential of Pseudomonas Species in Milk.</title>
        <authorList>
            <person name="Maier C."/>
            <person name="Huptas C."/>
            <person name="von Neubeck M."/>
            <person name="Scherer S."/>
            <person name="Wenning M."/>
            <person name="Lucking G."/>
        </authorList>
    </citation>
    <scope>NUCLEOTIDE SEQUENCE [LARGE SCALE GENOMIC DNA]</scope>
    <source>
        <strain evidence="10 11">WS 4671</strain>
    </source>
</reference>
<feature type="transmembrane region" description="Helical" evidence="8">
    <location>
        <begin position="350"/>
        <end position="372"/>
    </location>
</feature>
<dbReference type="InterPro" id="IPR038731">
    <property type="entry name" value="RgtA/B/C-like"/>
</dbReference>
<dbReference type="GO" id="GO:0005886">
    <property type="term" value="C:plasma membrane"/>
    <property type="evidence" value="ECO:0007669"/>
    <property type="project" value="UniProtKB-SubCell"/>
</dbReference>
<evidence type="ECO:0000313" key="10">
    <source>
        <dbReference type="EMBL" id="NMX99539.1"/>
    </source>
</evidence>
<feature type="transmembrane region" description="Helical" evidence="8">
    <location>
        <begin position="300"/>
        <end position="320"/>
    </location>
</feature>
<feature type="transmembrane region" description="Helical" evidence="8">
    <location>
        <begin position="165"/>
        <end position="193"/>
    </location>
</feature>
<evidence type="ECO:0000256" key="8">
    <source>
        <dbReference type="SAM" id="Phobius"/>
    </source>
</evidence>
<feature type="transmembrane region" description="Helical" evidence="8">
    <location>
        <begin position="44"/>
        <end position="61"/>
    </location>
</feature>
<keyword evidence="2" id="KW-1003">Cell membrane</keyword>
<dbReference type="InterPro" id="IPR050297">
    <property type="entry name" value="LipidA_mod_glycosyltrf_83"/>
</dbReference>
<keyword evidence="7 8" id="KW-0472">Membrane</keyword>
<sequence length="523" mass="59476">MNLKNTLASIGFTRDLPFFLMIVGLAVALRFYNLTGASIWSDEAFSLLFVTYSYSDIWVLSTVDVHPPLYYFILRAVMQGAGSDSLIWMRGFSAVVGVLNVILGMVLARLISTRRASLIAGLFLALLPIAVRYSQDVRMYALMGLLLTAATIALVCWVRDSARTGYLVIYVLLMGAGFYTHYFAVFCALSHWLYIVFLQFRKPGVNSYISAPAWWLANIAIALLFAPWLPSFINQTHNTWAIGWISEVTWYSLPSAIWRFLILEDAKDYQSVVYWMLPVVCWISGLAVLFNDKSKWSSQVLIAVCFFVPVLGGFLISLVKPLFVERYLFFSAVMLAVVMAVAVDKIKNAVLFVVSAMVFLSVEIFGLMNFYWGETTMNNPSRVQVDKMNELMLEYEQGRRPGDAIIVYDPYIFYAAIYYDKGRSRVLLYTPPTSDGRSGRPNGKGFSMPMDKYPESTYVDSFEGLIPPTRRVWWIANFEQAQRSAIRFPHNWRSVHQERKGDQILELYVICEANPITDVEVCE</sequence>
<dbReference type="Pfam" id="PF13231">
    <property type="entry name" value="PMT_2"/>
    <property type="match status" value="1"/>
</dbReference>
<feature type="transmembrane region" description="Helical" evidence="8">
    <location>
        <begin position="139"/>
        <end position="158"/>
    </location>
</feature>
<evidence type="ECO:0000313" key="11">
    <source>
        <dbReference type="Proteomes" id="UP000552560"/>
    </source>
</evidence>
<dbReference type="AlphaFoldDB" id="A0A7Y0ZWW4"/>
<evidence type="ECO:0000256" key="7">
    <source>
        <dbReference type="ARBA" id="ARBA00023136"/>
    </source>
</evidence>
<feature type="transmembrane region" description="Helical" evidence="8">
    <location>
        <begin position="240"/>
        <end position="261"/>
    </location>
</feature>
<dbReference type="RefSeq" id="WP_057004329.1">
    <property type="nucleotide sequence ID" value="NZ_CP149793.1"/>
</dbReference>
<feature type="transmembrane region" description="Helical" evidence="8">
    <location>
        <begin position="115"/>
        <end position="133"/>
    </location>
</feature>
<evidence type="ECO:0000256" key="6">
    <source>
        <dbReference type="ARBA" id="ARBA00022989"/>
    </source>
</evidence>
<feature type="transmembrane region" description="Helical" evidence="8">
    <location>
        <begin position="87"/>
        <end position="108"/>
    </location>
</feature>
<gene>
    <name evidence="10" type="ORF">HBO43_23395</name>
</gene>
<evidence type="ECO:0000256" key="4">
    <source>
        <dbReference type="ARBA" id="ARBA00022679"/>
    </source>
</evidence>
<dbReference type="PANTHER" id="PTHR33908:SF3">
    <property type="entry name" value="UNDECAPRENYL PHOSPHATE-ALPHA-4-AMINO-4-DEOXY-L-ARABINOSE ARABINOSYL TRANSFERASE"/>
    <property type="match status" value="1"/>
</dbReference>
<dbReference type="PANTHER" id="PTHR33908">
    <property type="entry name" value="MANNOSYLTRANSFERASE YKCB-RELATED"/>
    <property type="match status" value="1"/>
</dbReference>
<dbReference type="Proteomes" id="UP000552560">
    <property type="component" value="Unassembled WGS sequence"/>
</dbReference>
<proteinExistence type="predicted"/>
<protein>
    <recommendedName>
        <fullName evidence="9">Glycosyltransferase RgtA/B/C/D-like domain-containing protein</fullName>
    </recommendedName>
</protein>
<evidence type="ECO:0000256" key="5">
    <source>
        <dbReference type="ARBA" id="ARBA00022692"/>
    </source>
</evidence>
<dbReference type="EMBL" id="JAAQWE010000027">
    <property type="protein sequence ID" value="NMX99539.1"/>
    <property type="molecule type" value="Genomic_DNA"/>
</dbReference>
<comment type="caution">
    <text evidence="10">The sequence shown here is derived from an EMBL/GenBank/DDBJ whole genome shotgun (WGS) entry which is preliminary data.</text>
</comment>